<evidence type="ECO:0000256" key="1">
    <source>
        <dbReference type="SAM" id="SignalP"/>
    </source>
</evidence>
<accession>T1JT95</accession>
<sequence length="101" mass="11112">MRFLVILSLALCIGFAYGTSLNRSKRDIQQDMQNLISEIQKHGIGAIGGKIAEFANNFKDQIKTWHCPNPFDVINAIGSKDGGKVAQILFTSAVCNVLHLH</sequence>
<dbReference type="EnsemblMetazoa" id="tetur01g13320.1">
    <property type="protein sequence ID" value="tetur01g13320.1"/>
    <property type="gene ID" value="tetur01g13320"/>
</dbReference>
<evidence type="ECO:0000313" key="2">
    <source>
        <dbReference type="EnsemblMetazoa" id="tetur01g13320.1"/>
    </source>
</evidence>
<name>T1JT95_TETUR</name>
<feature type="signal peptide" evidence="1">
    <location>
        <begin position="1"/>
        <end position="18"/>
    </location>
</feature>
<dbReference type="EMBL" id="CAEY01000474">
    <property type="status" value="NOT_ANNOTATED_CDS"/>
    <property type="molecule type" value="Genomic_DNA"/>
</dbReference>
<dbReference type="AlphaFoldDB" id="T1JT95"/>
<dbReference type="Proteomes" id="UP000015104">
    <property type="component" value="Unassembled WGS sequence"/>
</dbReference>
<feature type="chain" id="PRO_5004590691" evidence="1">
    <location>
        <begin position="19"/>
        <end position="101"/>
    </location>
</feature>
<proteinExistence type="predicted"/>
<dbReference type="HOGENOM" id="CLU_2309549_0_0_1"/>
<reference evidence="3" key="1">
    <citation type="submission" date="2011-08" db="EMBL/GenBank/DDBJ databases">
        <authorList>
            <person name="Rombauts S."/>
        </authorList>
    </citation>
    <scope>NUCLEOTIDE SEQUENCE</scope>
    <source>
        <strain evidence="3">London</strain>
    </source>
</reference>
<reference evidence="2" key="2">
    <citation type="submission" date="2015-06" db="UniProtKB">
        <authorList>
            <consortium name="EnsemblMetazoa"/>
        </authorList>
    </citation>
    <scope>IDENTIFICATION</scope>
</reference>
<gene>
    <name evidence="2" type="primary">107360207</name>
</gene>
<protein>
    <submittedName>
        <fullName evidence="2">Uncharacterized protein</fullName>
    </submittedName>
</protein>
<keyword evidence="3" id="KW-1185">Reference proteome</keyword>
<dbReference type="KEGG" id="tut:107360207"/>
<organism evidence="2 3">
    <name type="scientific">Tetranychus urticae</name>
    <name type="common">Two-spotted spider mite</name>
    <dbReference type="NCBI Taxonomy" id="32264"/>
    <lineage>
        <taxon>Eukaryota</taxon>
        <taxon>Metazoa</taxon>
        <taxon>Ecdysozoa</taxon>
        <taxon>Arthropoda</taxon>
        <taxon>Chelicerata</taxon>
        <taxon>Arachnida</taxon>
        <taxon>Acari</taxon>
        <taxon>Acariformes</taxon>
        <taxon>Trombidiformes</taxon>
        <taxon>Prostigmata</taxon>
        <taxon>Eleutherengona</taxon>
        <taxon>Raphignathae</taxon>
        <taxon>Tetranychoidea</taxon>
        <taxon>Tetranychidae</taxon>
        <taxon>Tetranychus</taxon>
    </lineage>
</organism>
<keyword evidence="1" id="KW-0732">Signal</keyword>
<evidence type="ECO:0000313" key="3">
    <source>
        <dbReference type="Proteomes" id="UP000015104"/>
    </source>
</evidence>